<reference evidence="7" key="1">
    <citation type="submission" date="2017-09" db="EMBL/GenBank/DDBJ databases">
        <title>Complete Genome Sequence of ansamitocin-producing Bacterium Actinosynnema pretiosum X47.</title>
        <authorList>
            <person name="Cao G."/>
            <person name="Zong G."/>
            <person name="Zhong C."/>
            <person name="Fu J."/>
        </authorList>
    </citation>
    <scope>NUCLEOTIDE SEQUENCE [LARGE SCALE GENOMIC DNA]</scope>
    <source>
        <strain evidence="7">X47</strain>
    </source>
</reference>
<dbReference type="InterPro" id="IPR050346">
    <property type="entry name" value="FMO-like"/>
</dbReference>
<gene>
    <name evidence="7" type="ORF">CNX65_10580</name>
</gene>
<evidence type="ECO:0000256" key="6">
    <source>
        <dbReference type="ARBA" id="ARBA00023002"/>
    </source>
</evidence>
<evidence type="ECO:0000256" key="5">
    <source>
        <dbReference type="ARBA" id="ARBA00022857"/>
    </source>
</evidence>
<dbReference type="Pfam" id="PF00743">
    <property type="entry name" value="FMO-like"/>
    <property type="match status" value="1"/>
</dbReference>
<dbReference type="PANTHER" id="PTHR23023">
    <property type="entry name" value="DIMETHYLANILINE MONOOXYGENASE"/>
    <property type="match status" value="1"/>
</dbReference>
<keyword evidence="3" id="KW-0285">Flavoprotein</keyword>
<dbReference type="Proteomes" id="UP000218505">
    <property type="component" value="Chromosome"/>
</dbReference>
<evidence type="ECO:0000256" key="1">
    <source>
        <dbReference type="ARBA" id="ARBA00009183"/>
    </source>
</evidence>
<dbReference type="InterPro" id="IPR036188">
    <property type="entry name" value="FAD/NAD-bd_sf"/>
</dbReference>
<name>A0A290Z3R1_9PSEU</name>
<dbReference type="GO" id="GO:0050660">
    <property type="term" value="F:flavin adenine dinucleotide binding"/>
    <property type="evidence" value="ECO:0007669"/>
    <property type="project" value="InterPro"/>
</dbReference>
<keyword evidence="6" id="KW-0560">Oxidoreductase</keyword>
<dbReference type="RefSeq" id="WP_096492617.1">
    <property type="nucleotide sequence ID" value="NZ_CP023445.1"/>
</dbReference>
<dbReference type="EMBL" id="CP023445">
    <property type="protein sequence ID" value="ATE53681.1"/>
    <property type="molecule type" value="Genomic_DNA"/>
</dbReference>
<sequence length="432" mass="46952">MIGAGISGLAVAGTLRSRGIPTTVLERSDDVGGLWRHRGPGDRGPAYGSLHLNTSKGLTGYSDFPVPDSYPRYPSHQQMASYLRSYAEHKGVTEHVEFGSDVLGVTRSPDGTWAVATCNSTGASEVRHFRHVVVASGHHWSPRTPSIPGADTFTGRAIHSADYSTPAGHAGKRVAVIGFGNTAADLAVELSRVCAKTFVVQRRGVHVVPKTMFGTAIDEIASSPWWARMSFEEQRRLIELSLRVIRGDLTDYGLLEPDHRVFGGPLTISDELLSRINHGAIIPKRAVERIEGPVLRFADGSAEEVDEIVHCTGFHIEFPFLPDGLGFEPGGQLALYQRVVPPRESGLYFAGLIRPFGAITRLVEEQGRWIADLVQGRAALPPVEEMEAEVRTHLEAARARYGRTAGDSVQVDFARYLAALRERRGAPAAQPA</sequence>
<keyword evidence="7" id="KW-0503">Monooxygenase</keyword>
<evidence type="ECO:0000313" key="7">
    <source>
        <dbReference type="EMBL" id="ATE53681.1"/>
    </source>
</evidence>
<accession>A0A290Z3R1</accession>
<dbReference type="GO" id="GO:0050661">
    <property type="term" value="F:NADP binding"/>
    <property type="evidence" value="ECO:0007669"/>
    <property type="project" value="InterPro"/>
</dbReference>
<keyword evidence="8" id="KW-1185">Reference proteome</keyword>
<dbReference type="PRINTS" id="PR00370">
    <property type="entry name" value="FMOXYGENASE"/>
</dbReference>
<evidence type="ECO:0000313" key="8">
    <source>
        <dbReference type="Proteomes" id="UP000218505"/>
    </source>
</evidence>
<dbReference type="Gene3D" id="3.50.50.60">
    <property type="entry name" value="FAD/NAD(P)-binding domain"/>
    <property type="match status" value="1"/>
</dbReference>
<proteinExistence type="inferred from homology"/>
<organism evidence="7 8">
    <name type="scientific">Actinosynnema pretiosum</name>
    <dbReference type="NCBI Taxonomy" id="42197"/>
    <lineage>
        <taxon>Bacteria</taxon>
        <taxon>Bacillati</taxon>
        <taxon>Actinomycetota</taxon>
        <taxon>Actinomycetes</taxon>
        <taxon>Pseudonocardiales</taxon>
        <taxon>Pseudonocardiaceae</taxon>
        <taxon>Actinosynnema</taxon>
    </lineage>
</organism>
<dbReference type="InterPro" id="IPR020946">
    <property type="entry name" value="Flavin_mOase-like"/>
</dbReference>
<evidence type="ECO:0000256" key="3">
    <source>
        <dbReference type="ARBA" id="ARBA00022630"/>
    </source>
</evidence>
<keyword evidence="5" id="KW-0521">NADP</keyword>
<protein>
    <submittedName>
        <fullName evidence="7">Flavin-binding monooxygenase</fullName>
    </submittedName>
</protein>
<dbReference type="InterPro" id="IPR000960">
    <property type="entry name" value="Flavin_mOase"/>
</dbReference>
<evidence type="ECO:0000256" key="2">
    <source>
        <dbReference type="ARBA" id="ARBA00010139"/>
    </source>
</evidence>
<dbReference type="GO" id="GO:0004499">
    <property type="term" value="F:N,N-dimethylaniline monooxygenase activity"/>
    <property type="evidence" value="ECO:0007669"/>
    <property type="project" value="InterPro"/>
</dbReference>
<comment type="similarity">
    <text evidence="2">Belongs to the FAD-binding monooxygenase family.</text>
</comment>
<keyword evidence="4" id="KW-0274">FAD</keyword>
<dbReference type="AlphaFoldDB" id="A0A290Z3R1"/>
<dbReference type="PIRSF" id="PIRSF000332">
    <property type="entry name" value="FMO"/>
    <property type="match status" value="1"/>
</dbReference>
<comment type="similarity">
    <text evidence="1">Belongs to the FMO family.</text>
</comment>
<dbReference type="KEGG" id="apre:CNX65_10580"/>
<dbReference type="SUPFAM" id="SSF51905">
    <property type="entry name" value="FAD/NAD(P)-binding domain"/>
    <property type="match status" value="2"/>
</dbReference>
<evidence type="ECO:0000256" key="4">
    <source>
        <dbReference type="ARBA" id="ARBA00022827"/>
    </source>
</evidence>